<accession>A0ABX5FPS1</accession>
<dbReference type="Proteomes" id="UP000241645">
    <property type="component" value="Unassembled WGS sequence"/>
</dbReference>
<evidence type="ECO:0000256" key="1">
    <source>
        <dbReference type="SAM" id="MobiDB-lite"/>
    </source>
</evidence>
<reference evidence="2 3" key="1">
    <citation type="submission" date="2018-03" db="EMBL/GenBank/DDBJ databases">
        <title>Brevisbacillus phylogenomics.</title>
        <authorList>
            <person name="Dunlap C."/>
        </authorList>
    </citation>
    <scope>NUCLEOTIDE SEQUENCE [LARGE SCALE GENOMIC DNA]</scope>
    <source>
        <strain evidence="2 3">NRRL B-41110</strain>
    </source>
</reference>
<feature type="region of interest" description="Disordered" evidence="1">
    <location>
        <begin position="52"/>
        <end position="72"/>
    </location>
</feature>
<sequence>MQKAKHALKRPPLKHILNRPLWTRFRFLHGGGQSIPQRVALEAERFLLFPPHPTARTNGFTHPLLDDPEKRE</sequence>
<protein>
    <submittedName>
        <fullName evidence="2">Uncharacterized protein</fullName>
    </submittedName>
</protein>
<comment type="caution">
    <text evidence="2">The sequence shown here is derived from an EMBL/GenBank/DDBJ whole genome shotgun (WGS) entry which is preliminary data.</text>
</comment>
<keyword evidence="3" id="KW-1185">Reference proteome</keyword>
<dbReference type="EMBL" id="PXZO01000025">
    <property type="protein sequence ID" value="PSK09934.1"/>
    <property type="molecule type" value="Genomic_DNA"/>
</dbReference>
<evidence type="ECO:0000313" key="2">
    <source>
        <dbReference type="EMBL" id="PSK09934.1"/>
    </source>
</evidence>
<gene>
    <name evidence="2" type="ORF">C7R92_14400</name>
</gene>
<proteinExistence type="predicted"/>
<name>A0ABX5FPS1_9BACL</name>
<evidence type="ECO:0000313" key="3">
    <source>
        <dbReference type="Proteomes" id="UP000241645"/>
    </source>
</evidence>
<organism evidence="2 3">
    <name type="scientific">Brevibacillus porteri</name>
    <dbReference type="NCBI Taxonomy" id="2126350"/>
    <lineage>
        <taxon>Bacteria</taxon>
        <taxon>Bacillati</taxon>
        <taxon>Bacillota</taxon>
        <taxon>Bacilli</taxon>
        <taxon>Bacillales</taxon>
        <taxon>Paenibacillaceae</taxon>
        <taxon>Brevibacillus</taxon>
    </lineage>
</organism>